<proteinExistence type="predicted"/>
<keyword evidence="9" id="KW-1185">Reference proteome</keyword>
<keyword evidence="6" id="KW-1133">Transmembrane helix</keyword>
<evidence type="ECO:0000256" key="4">
    <source>
        <dbReference type="ARBA" id="ARBA00023180"/>
    </source>
</evidence>
<evidence type="ECO:0000256" key="5">
    <source>
        <dbReference type="ARBA" id="ARBA00023319"/>
    </source>
</evidence>
<dbReference type="InterPro" id="IPR013162">
    <property type="entry name" value="CD80_C2-set"/>
</dbReference>
<dbReference type="GO" id="GO:0005911">
    <property type="term" value="C:cell-cell junction"/>
    <property type="evidence" value="ECO:0007669"/>
    <property type="project" value="TreeGrafter"/>
</dbReference>
<feature type="domain" description="Ig-like" evidence="7">
    <location>
        <begin position="203"/>
        <end position="284"/>
    </location>
</feature>
<feature type="domain" description="Ig-like" evidence="7">
    <location>
        <begin position="103"/>
        <end position="198"/>
    </location>
</feature>
<dbReference type="InterPro" id="IPR003599">
    <property type="entry name" value="Ig_sub"/>
</dbReference>
<keyword evidence="3" id="KW-1015">Disulfide bond</keyword>
<dbReference type="InterPro" id="IPR051275">
    <property type="entry name" value="Cell_adhesion_signaling"/>
</dbReference>
<dbReference type="SMART" id="SM00409">
    <property type="entry name" value="IG"/>
    <property type="match status" value="7"/>
</dbReference>
<name>A0A6J8EIG8_MYTCO</name>
<protein>
    <recommendedName>
        <fullName evidence="7">Ig-like domain-containing protein</fullName>
    </recommendedName>
</protein>
<keyword evidence="4" id="KW-0325">Glycoprotein</keyword>
<feature type="domain" description="Ig-like" evidence="7">
    <location>
        <begin position="746"/>
        <end position="826"/>
    </location>
</feature>
<evidence type="ECO:0000256" key="2">
    <source>
        <dbReference type="ARBA" id="ARBA00023136"/>
    </source>
</evidence>
<dbReference type="EMBL" id="CACVKT020009033">
    <property type="protein sequence ID" value="CAC5419492.1"/>
    <property type="molecule type" value="Genomic_DNA"/>
</dbReference>
<dbReference type="InterPro" id="IPR036179">
    <property type="entry name" value="Ig-like_dom_sf"/>
</dbReference>
<organism evidence="8 9">
    <name type="scientific">Mytilus coruscus</name>
    <name type="common">Sea mussel</name>
    <dbReference type="NCBI Taxonomy" id="42192"/>
    <lineage>
        <taxon>Eukaryota</taxon>
        <taxon>Metazoa</taxon>
        <taxon>Spiralia</taxon>
        <taxon>Lophotrochozoa</taxon>
        <taxon>Mollusca</taxon>
        <taxon>Bivalvia</taxon>
        <taxon>Autobranchia</taxon>
        <taxon>Pteriomorphia</taxon>
        <taxon>Mytilida</taxon>
        <taxon>Mytiloidea</taxon>
        <taxon>Mytilidae</taxon>
        <taxon>Mytilinae</taxon>
        <taxon>Mytilus</taxon>
    </lineage>
</organism>
<feature type="domain" description="Ig-like" evidence="7">
    <location>
        <begin position="547"/>
        <end position="628"/>
    </location>
</feature>
<dbReference type="PANTHER" id="PTHR11640">
    <property type="entry name" value="NEPHRIN"/>
    <property type="match status" value="1"/>
</dbReference>
<dbReference type="GO" id="GO:0098609">
    <property type="term" value="P:cell-cell adhesion"/>
    <property type="evidence" value="ECO:0007669"/>
    <property type="project" value="TreeGrafter"/>
</dbReference>
<evidence type="ECO:0000313" key="8">
    <source>
        <dbReference type="EMBL" id="CAC5419492.1"/>
    </source>
</evidence>
<accession>A0A6J8EIG8</accession>
<dbReference type="InterPro" id="IPR003598">
    <property type="entry name" value="Ig_sub2"/>
</dbReference>
<dbReference type="SUPFAM" id="SSF48726">
    <property type="entry name" value="Immunoglobulin"/>
    <property type="match status" value="6"/>
</dbReference>
<dbReference type="PANTHER" id="PTHR11640:SF31">
    <property type="entry name" value="IRREGULAR CHIASM C-ROUGHEST PROTEIN-RELATED"/>
    <property type="match status" value="1"/>
</dbReference>
<evidence type="ECO:0000313" key="9">
    <source>
        <dbReference type="Proteomes" id="UP000507470"/>
    </source>
</evidence>
<dbReference type="Pfam" id="PF13927">
    <property type="entry name" value="Ig_3"/>
    <property type="match status" value="4"/>
</dbReference>
<dbReference type="Gene3D" id="2.60.40.10">
    <property type="entry name" value="Immunoglobulins"/>
    <property type="match status" value="5"/>
</dbReference>
<evidence type="ECO:0000256" key="3">
    <source>
        <dbReference type="ARBA" id="ARBA00023157"/>
    </source>
</evidence>
<evidence type="ECO:0000256" key="1">
    <source>
        <dbReference type="ARBA" id="ARBA00004479"/>
    </source>
</evidence>
<dbReference type="AlphaFoldDB" id="A0A6J8EIG8"/>
<dbReference type="OrthoDB" id="6111375at2759"/>
<keyword evidence="6" id="KW-0812">Transmembrane</keyword>
<dbReference type="GO" id="GO:0050839">
    <property type="term" value="F:cell adhesion molecule binding"/>
    <property type="evidence" value="ECO:0007669"/>
    <property type="project" value="TreeGrafter"/>
</dbReference>
<dbReference type="InterPro" id="IPR007110">
    <property type="entry name" value="Ig-like_dom"/>
</dbReference>
<evidence type="ECO:0000256" key="6">
    <source>
        <dbReference type="SAM" id="Phobius"/>
    </source>
</evidence>
<dbReference type="CDD" id="cd00096">
    <property type="entry name" value="Ig"/>
    <property type="match status" value="2"/>
</dbReference>
<dbReference type="PROSITE" id="PS50835">
    <property type="entry name" value="IG_LIKE"/>
    <property type="match status" value="5"/>
</dbReference>
<gene>
    <name evidence="8" type="ORF">MCOR_51822</name>
</gene>
<sequence length="941" mass="107161">MNFTFTCFNYLPKYDTFVRISRDNEPQCFAHMRYGEDCYIFKLNQNDSCFCDHDTITLTIPSFDIDVLHGTHWTCGDGSLTSKSVLLYVKSNSDNKSKFNSIPSDENPIQVVSGSKQRFICTTDAGRPSARIQWYLSGTNITDEATAQPGICSSGCETVISSSVLLYVGNITDNGKIIYCTAVNVEGQSLNSSMKSIDILYEPLIAQIPDYNITERNTLAITCPVVGNPDPTFIWWTRQHEPGFRFNNTNLTISNIHRNDSDSYTCHAMNILTPSGMSPQIRTSQKTFQVNVQYEPLIAPIPDYNITEGNTLTLTCNVVGNPDPTLIWWTRQNEPGFSFIYRNLKISNIHRNDSDTYTCHAMNILTPSGLSSQRRTSQKMFDVNVQYRPSVHIEPSYNPYILYEGQQNIELLCVIDDANPTVDITDSGQYSCSAMNLIGTSDIIWKQLDVQYQPEISDIQDYNVTEGNNLIIFPIIDANPQPILFWWSHQKKPEVGYNSTYLKISNIQRKFSGYHNFLVRNILTPSGMPSQKRTSKKMFHVNVQYQPVILDIQDHNVTEGNDLKIYPVIDANPQPSLLWWTSQNEPDFIYNGNNLTITNIQRNSSGNYTCHVMNILTPSGMSPQNRNSQKMFYVNVQLFICIFNLKVNRFRPVNDREINDINITEGSSLAIYPVINANPQFTSVWWSRQSEPDFRYYDTNFKISNIQRKSSGTYIFNAMNILTPSGMPPQKRTSQKMCYVNVQYKPVLSGSPDYNIEEGSTLTLSPTIDANPSPAYIWWTRENDTSFIYNEIRLIINNIQQIDSGSYIVHVMNTLTPSGLPETNMTTQKVYNIKVMLLTGPIAQDTSDTSDNSIIIGAGIGAGVIFISILVIGVFIFILRKRQINRRNENSNKSVYESTSKGHGQLPNREMHLYNDLENVKAGEWSIYLEYIYIFVEIYFY</sequence>
<dbReference type="InterPro" id="IPR013783">
    <property type="entry name" value="Ig-like_fold"/>
</dbReference>
<dbReference type="Pfam" id="PF08205">
    <property type="entry name" value="C2-set_2"/>
    <property type="match status" value="1"/>
</dbReference>
<dbReference type="SMART" id="SM00408">
    <property type="entry name" value="IGc2"/>
    <property type="match status" value="3"/>
</dbReference>
<feature type="transmembrane region" description="Helical" evidence="6">
    <location>
        <begin position="854"/>
        <end position="879"/>
    </location>
</feature>
<keyword evidence="2 6" id="KW-0472">Membrane</keyword>
<dbReference type="GO" id="GO:0005886">
    <property type="term" value="C:plasma membrane"/>
    <property type="evidence" value="ECO:0007669"/>
    <property type="project" value="TreeGrafter"/>
</dbReference>
<feature type="domain" description="Ig-like" evidence="7">
    <location>
        <begin position="296"/>
        <end position="377"/>
    </location>
</feature>
<comment type="subcellular location">
    <subcellularLocation>
        <location evidence="1">Membrane</location>
        <topology evidence="1">Single-pass type I membrane protein</topology>
    </subcellularLocation>
</comment>
<dbReference type="Proteomes" id="UP000507470">
    <property type="component" value="Unassembled WGS sequence"/>
</dbReference>
<evidence type="ECO:0000259" key="7">
    <source>
        <dbReference type="PROSITE" id="PS50835"/>
    </source>
</evidence>
<keyword evidence="5" id="KW-0393">Immunoglobulin domain</keyword>
<reference evidence="8 9" key="1">
    <citation type="submission" date="2020-06" db="EMBL/GenBank/DDBJ databases">
        <authorList>
            <person name="Li R."/>
            <person name="Bekaert M."/>
        </authorList>
    </citation>
    <scope>NUCLEOTIDE SEQUENCE [LARGE SCALE GENOMIC DNA]</scope>
    <source>
        <strain evidence="9">wild</strain>
    </source>
</reference>